<accession>A0A160T6Z4</accession>
<evidence type="ECO:0000313" key="1">
    <source>
        <dbReference type="EMBL" id="CUS05068.2"/>
    </source>
</evidence>
<evidence type="ECO:0000313" key="2">
    <source>
        <dbReference type="Proteomes" id="UP000215027"/>
    </source>
</evidence>
<dbReference type="RefSeq" id="WP_095044326.1">
    <property type="nucleotide sequence ID" value="NZ_LN890655.1"/>
</dbReference>
<proteinExistence type="predicted"/>
<dbReference type="AlphaFoldDB" id="A0A160T6Z4"/>
<sequence length="121" mass="13626">MGIYHFAGLGISPGAVTAGLSYIKKQYGNYHPQYGQMVEAVILFTSSAVAEGKLDIPPTAEYVYNEYGKLTERKKWLAKDTTELAKIEKHKPGSYLSAEQLLRRLKGLPEPLFQDIELRMF</sequence>
<reference evidence="1" key="1">
    <citation type="submission" date="2016-01" db="EMBL/GenBank/DDBJ databases">
        <authorList>
            <person name="Mcilroy J.S."/>
            <person name="Karst M S."/>
            <person name="Albertsen M."/>
        </authorList>
    </citation>
    <scope>NUCLEOTIDE SEQUENCE</scope>
    <source>
        <strain evidence="1">Cfx-K</strain>
    </source>
</reference>
<dbReference type="OrthoDB" id="3078183at2"/>
<dbReference type="Proteomes" id="UP000215027">
    <property type="component" value="Chromosome I"/>
</dbReference>
<gene>
    <name evidence="1" type="ORF">CFX0092_A3190</name>
</gene>
<protein>
    <submittedName>
        <fullName evidence="1">Uncharacterized protein</fullName>
    </submittedName>
</protein>
<name>A0A160T6Z4_9CHLR</name>
<dbReference type="KEGG" id="pbf:CFX0092_A3190"/>
<organism evidence="1 2">
    <name type="scientific">Candidatus Promineifilum breve</name>
    <dbReference type="NCBI Taxonomy" id="1806508"/>
    <lineage>
        <taxon>Bacteria</taxon>
        <taxon>Bacillati</taxon>
        <taxon>Chloroflexota</taxon>
        <taxon>Ardenticatenia</taxon>
        <taxon>Candidatus Promineifilales</taxon>
        <taxon>Candidatus Promineifilaceae</taxon>
        <taxon>Candidatus Promineifilum</taxon>
    </lineage>
</organism>
<dbReference type="EMBL" id="LN890655">
    <property type="protein sequence ID" value="CUS05068.2"/>
    <property type="molecule type" value="Genomic_DNA"/>
</dbReference>
<keyword evidence="2" id="KW-1185">Reference proteome</keyword>